<sequence length="183" mass="19890">MSTRVKIPFEKDQLKTLKAGDRVLLTGTVYTARDAAHKRMIEQVEAGGSLPFDVVDQVIYYVGPTPTKTGQVIGSAGPTTSSRMDKYTPKLLQMGLKGMIGKGYRSDEVKRAIVDSQAVYFGAIGGSAALISKSIKRVEIIAYDDLGTEAIRKLEIEDFPVVVINDASGGDLYEEGVATYRQH</sequence>
<keyword evidence="2" id="KW-0456">Lyase</keyword>
<dbReference type="EMBL" id="JBHTKJ010000007">
    <property type="protein sequence ID" value="MFD1037448.1"/>
    <property type="molecule type" value="Genomic_DNA"/>
</dbReference>
<keyword evidence="5" id="KW-1185">Reference proteome</keyword>
<evidence type="ECO:0000313" key="4">
    <source>
        <dbReference type="EMBL" id="MFD1037448.1"/>
    </source>
</evidence>
<dbReference type="PANTHER" id="PTHR43351">
    <property type="entry name" value="L(+)-TARTRATE DEHYDRATASE SUBUNIT BETA"/>
    <property type="match status" value="1"/>
</dbReference>
<dbReference type="SUPFAM" id="SSF117457">
    <property type="entry name" value="FumA C-terminal domain-like"/>
    <property type="match status" value="1"/>
</dbReference>
<protein>
    <submittedName>
        <fullName evidence="4">Fe-S-containing hydro-lyase</fullName>
    </submittedName>
</protein>
<reference evidence="5" key="1">
    <citation type="journal article" date="2019" name="Int. J. Syst. Evol. Microbiol.">
        <title>The Global Catalogue of Microorganisms (GCM) 10K type strain sequencing project: providing services to taxonomists for standard genome sequencing and annotation.</title>
        <authorList>
            <consortium name="The Broad Institute Genomics Platform"/>
            <consortium name="The Broad Institute Genome Sequencing Center for Infectious Disease"/>
            <person name="Wu L."/>
            <person name="Ma J."/>
        </authorList>
    </citation>
    <scope>NUCLEOTIDE SEQUENCE [LARGE SCALE GENOMIC DNA]</scope>
    <source>
        <strain evidence="5">CCUG 56754</strain>
    </source>
</reference>
<evidence type="ECO:0000256" key="2">
    <source>
        <dbReference type="ARBA" id="ARBA00023239"/>
    </source>
</evidence>
<evidence type="ECO:0000259" key="3">
    <source>
        <dbReference type="Pfam" id="PF05683"/>
    </source>
</evidence>
<dbReference type="Gene3D" id="3.20.130.10">
    <property type="entry name" value="Fe-S hydro-lyase, tartrate dehydratase beta-type, catalytic domain"/>
    <property type="match status" value="1"/>
</dbReference>
<dbReference type="PANTHER" id="PTHR43351:SF2">
    <property type="entry name" value="L(+)-TARTRATE DEHYDRATASE SUBUNIT BETA-RELATED"/>
    <property type="match status" value="1"/>
</dbReference>
<dbReference type="Proteomes" id="UP001597040">
    <property type="component" value="Unassembled WGS sequence"/>
</dbReference>
<dbReference type="InterPro" id="IPR036660">
    <property type="entry name" value="Fe-S_hydroAse_TtdB_cat_sf"/>
</dbReference>
<gene>
    <name evidence="4" type="ORF">ACFQ3N_03280</name>
</gene>
<dbReference type="InterPro" id="IPR004647">
    <property type="entry name" value="Fe-S_hydro-lyase_TtdB-typ_cat"/>
</dbReference>
<accession>A0ABW3LGD0</accession>
<dbReference type="RefSeq" id="WP_390359499.1">
    <property type="nucleotide sequence ID" value="NZ_JBHTKJ010000007.1"/>
</dbReference>
<evidence type="ECO:0000256" key="1">
    <source>
        <dbReference type="ARBA" id="ARBA00008876"/>
    </source>
</evidence>
<organism evidence="4 5">
    <name type="scientific">Virgibacillus byunsanensis</name>
    <dbReference type="NCBI Taxonomy" id="570945"/>
    <lineage>
        <taxon>Bacteria</taxon>
        <taxon>Bacillati</taxon>
        <taxon>Bacillota</taxon>
        <taxon>Bacilli</taxon>
        <taxon>Bacillales</taxon>
        <taxon>Bacillaceae</taxon>
        <taxon>Virgibacillus</taxon>
    </lineage>
</organism>
<proteinExistence type="inferred from homology"/>
<dbReference type="NCBIfam" id="NF005310">
    <property type="entry name" value="PRK06842.1"/>
    <property type="match status" value="1"/>
</dbReference>
<comment type="similarity">
    <text evidence="1">Belongs to the class-I fumarase family.</text>
</comment>
<dbReference type="NCBIfam" id="TIGR00723">
    <property type="entry name" value="ttdB_fumA_fumB"/>
    <property type="match status" value="1"/>
</dbReference>
<evidence type="ECO:0000313" key="5">
    <source>
        <dbReference type="Proteomes" id="UP001597040"/>
    </source>
</evidence>
<dbReference type="Pfam" id="PF05683">
    <property type="entry name" value="Fumerase_C"/>
    <property type="match status" value="1"/>
</dbReference>
<comment type="caution">
    <text evidence="4">The sequence shown here is derived from an EMBL/GenBank/DDBJ whole genome shotgun (WGS) entry which is preliminary data.</text>
</comment>
<name>A0ABW3LGD0_9BACI</name>
<feature type="domain" description="Fe-S hydro-lyase tartrate dehydratase beta-type catalytic" evidence="3">
    <location>
        <begin position="10"/>
        <end position="175"/>
    </location>
</feature>